<accession>A0A448X2W4</accession>
<feature type="region of interest" description="Disordered" evidence="1">
    <location>
        <begin position="24"/>
        <end position="43"/>
    </location>
</feature>
<dbReference type="EMBL" id="CAAALY010082468">
    <property type="protein sequence ID" value="VEL26757.1"/>
    <property type="molecule type" value="Genomic_DNA"/>
</dbReference>
<keyword evidence="3" id="KW-1185">Reference proteome</keyword>
<protein>
    <submittedName>
        <fullName evidence="2">Uncharacterized protein</fullName>
    </submittedName>
</protein>
<dbReference type="Proteomes" id="UP000784294">
    <property type="component" value="Unassembled WGS sequence"/>
</dbReference>
<comment type="caution">
    <text evidence="2">The sequence shown here is derived from an EMBL/GenBank/DDBJ whole genome shotgun (WGS) entry which is preliminary data.</text>
</comment>
<evidence type="ECO:0000313" key="3">
    <source>
        <dbReference type="Proteomes" id="UP000784294"/>
    </source>
</evidence>
<reference evidence="2" key="1">
    <citation type="submission" date="2018-11" db="EMBL/GenBank/DDBJ databases">
        <authorList>
            <consortium name="Pathogen Informatics"/>
        </authorList>
    </citation>
    <scope>NUCLEOTIDE SEQUENCE</scope>
</reference>
<evidence type="ECO:0000256" key="1">
    <source>
        <dbReference type="SAM" id="MobiDB-lite"/>
    </source>
</evidence>
<name>A0A448X2W4_9PLAT</name>
<proteinExistence type="predicted"/>
<evidence type="ECO:0000313" key="2">
    <source>
        <dbReference type="EMBL" id="VEL26757.1"/>
    </source>
</evidence>
<organism evidence="2 3">
    <name type="scientific">Protopolystoma xenopodis</name>
    <dbReference type="NCBI Taxonomy" id="117903"/>
    <lineage>
        <taxon>Eukaryota</taxon>
        <taxon>Metazoa</taxon>
        <taxon>Spiralia</taxon>
        <taxon>Lophotrochozoa</taxon>
        <taxon>Platyhelminthes</taxon>
        <taxon>Monogenea</taxon>
        <taxon>Polyopisthocotylea</taxon>
        <taxon>Polystomatidea</taxon>
        <taxon>Polystomatidae</taxon>
        <taxon>Protopolystoma</taxon>
    </lineage>
</organism>
<dbReference type="AlphaFoldDB" id="A0A448X2W4"/>
<gene>
    <name evidence="2" type="ORF">PXEA_LOCUS20197</name>
</gene>
<sequence length="84" mass="9513">MLQYLHPAYAPQMAMYQLATEASQSGMDSLEKVDESRPSAIPNESEPEALLLRHQDSEKVVCYDPSVWLSTGPFRRSMLPREAE</sequence>